<dbReference type="Gene3D" id="3.10.129.10">
    <property type="entry name" value="Hotdog Thioesterase"/>
    <property type="match status" value="1"/>
</dbReference>
<dbReference type="SUPFAM" id="SSF54637">
    <property type="entry name" value="Thioesterase/thiol ester dehydrase-isomerase"/>
    <property type="match status" value="1"/>
</dbReference>
<dbReference type="InterPro" id="IPR029069">
    <property type="entry name" value="HotDog_dom_sf"/>
</dbReference>
<dbReference type="CDD" id="cd03443">
    <property type="entry name" value="PaaI_thioesterase"/>
    <property type="match status" value="1"/>
</dbReference>
<organism evidence="1 2">
    <name type="scientific">Actinoalloteichus hoggarensis</name>
    <dbReference type="NCBI Taxonomy" id="1470176"/>
    <lineage>
        <taxon>Bacteria</taxon>
        <taxon>Bacillati</taxon>
        <taxon>Actinomycetota</taxon>
        <taxon>Actinomycetes</taxon>
        <taxon>Pseudonocardiales</taxon>
        <taxon>Pseudonocardiaceae</taxon>
        <taxon>Actinoalloteichus</taxon>
    </lineage>
</organism>
<reference evidence="1 2" key="1">
    <citation type="submission" date="2017-07" db="EMBL/GenBank/DDBJ databases">
        <title>Complete genome sequence of Actinoalloteichus hoggarensis DSM 45943, type strain of Actinoalloteichus hoggarensis.</title>
        <authorList>
            <person name="Ruckert C."/>
            <person name="Nouioui I."/>
            <person name="Willmese J."/>
            <person name="van Wezel G."/>
            <person name="Klenk H.-P."/>
            <person name="Kalinowski J."/>
            <person name="Zotchev S.B."/>
        </authorList>
    </citation>
    <scope>NUCLEOTIDE SEQUENCE [LARGE SCALE GENOMIC DNA]</scope>
    <source>
        <strain evidence="1 2">DSM 45943</strain>
    </source>
</reference>
<evidence type="ECO:0000313" key="2">
    <source>
        <dbReference type="Proteomes" id="UP000204221"/>
    </source>
</evidence>
<keyword evidence="2" id="KW-1185">Reference proteome</keyword>
<dbReference type="AlphaFoldDB" id="A0A221W006"/>
<proteinExistence type="predicted"/>
<gene>
    <name evidence="1" type="ORF">AHOG_07335</name>
</gene>
<name>A0A221W006_9PSEU</name>
<protein>
    <submittedName>
        <fullName evidence="1">Uncharacterized protein</fullName>
    </submittedName>
</protein>
<dbReference type="OrthoDB" id="9813282at2"/>
<dbReference type="KEGG" id="ahg:AHOG_07335"/>
<sequence>MNSAEVPAGCERLRQDGFMGYLDGIRVRRHDMGIDTCLLVVPHHLNPNGMVRGDILLSLLDYTLGGTAEQILASSDDGGLVAARRHPITISLTTRFTGGARHGLPLSGRARVQRRTRPVSFVAGELTSGDLTVATTAAISRNSPAARG</sequence>
<dbReference type="EMBL" id="CP022521">
    <property type="protein sequence ID" value="ASO19115.1"/>
    <property type="molecule type" value="Genomic_DNA"/>
</dbReference>
<dbReference type="Proteomes" id="UP000204221">
    <property type="component" value="Chromosome"/>
</dbReference>
<accession>A0A221W006</accession>
<evidence type="ECO:0000313" key="1">
    <source>
        <dbReference type="EMBL" id="ASO19115.1"/>
    </source>
</evidence>
<dbReference type="RefSeq" id="WP_093940679.1">
    <property type="nucleotide sequence ID" value="NZ_CP022521.1"/>
</dbReference>